<dbReference type="GO" id="GO:0006508">
    <property type="term" value="P:proteolysis"/>
    <property type="evidence" value="ECO:0007669"/>
    <property type="project" value="InterPro"/>
</dbReference>
<dbReference type="InterPro" id="IPR009045">
    <property type="entry name" value="Zn_M74/Hedgehog-like"/>
</dbReference>
<dbReference type="PANTHER" id="PTHR34385">
    <property type="entry name" value="D-ALANYL-D-ALANINE CARBOXYPEPTIDASE"/>
    <property type="match status" value="1"/>
</dbReference>
<keyword evidence="2" id="KW-0121">Carboxypeptidase</keyword>
<feature type="domain" description="D-alanyl-D-alanine carboxypeptidase-like core" evidence="1">
    <location>
        <begin position="39"/>
        <end position="164"/>
    </location>
</feature>
<sequence>MSKVAWDYIVPVKLPLDLQGITPGKLPDKLLKPAVGGGKLHHLAANAWAAMVAKAKSEGVELKPTSSADTYRDYETQKKGFLTRYVLEDTGTGKTKTFEGKTWYLKKGMATLATPGKSQHNLGLAVDVHSAGEAKRLNWLIANVKLFGFSWEVVPEEPWHLRYVSGDNVPLAVVEFTQQQKAV</sequence>
<gene>
    <name evidence="2" type="ORF">UFOVP361_26</name>
</gene>
<dbReference type="GO" id="GO:0004180">
    <property type="term" value="F:carboxypeptidase activity"/>
    <property type="evidence" value="ECO:0007669"/>
    <property type="project" value="UniProtKB-KW"/>
</dbReference>
<evidence type="ECO:0000313" key="2">
    <source>
        <dbReference type="EMBL" id="CAB5222226.1"/>
    </source>
</evidence>
<protein>
    <submittedName>
        <fullName evidence="2">VanY D-alanyl-D-alanine carboxypeptidase</fullName>
    </submittedName>
</protein>
<organism evidence="2">
    <name type="scientific">uncultured Caudovirales phage</name>
    <dbReference type="NCBI Taxonomy" id="2100421"/>
    <lineage>
        <taxon>Viruses</taxon>
        <taxon>Duplodnaviria</taxon>
        <taxon>Heunggongvirae</taxon>
        <taxon>Uroviricota</taxon>
        <taxon>Caudoviricetes</taxon>
        <taxon>Peduoviridae</taxon>
        <taxon>Maltschvirus</taxon>
        <taxon>Maltschvirus maltsch</taxon>
    </lineage>
</organism>
<dbReference type="SUPFAM" id="SSF55166">
    <property type="entry name" value="Hedgehog/DD-peptidase"/>
    <property type="match status" value="1"/>
</dbReference>
<reference evidence="2" key="1">
    <citation type="submission" date="2020-05" db="EMBL/GenBank/DDBJ databases">
        <authorList>
            <person name="Chiriac C."/>
            <person name="Salcher M."/>
            <person name="Ghai R."/>
            <person name="Kavagutti S V."/>
        </authorList>
    </citation>
    <scope>NUCLEOTIDE SEQUENCE</scope>
</reference>
<name>A0A6J7WW44_9CAUD</name>
<dbReference type="Pfam" id="PF02557">
    <property type="entry name" value="VanY"/>
    <property type="match status" value="1"/>
</dbReference>
<dbReference type="Gene3D" id="3.30.1380.10">
    <property type="match status" value="1"/>
</dbReference>
<keyword evidence="2" id="KW-0378">Hydrolase</keyword>
<dbReference type="EMBL" id="LR798301">
    <property type="protein sequence ID" value="CAB5222226.1"/>
    <property type="molecule type" value="Genomic_DNA"/>
</dbReference>
<evidence type="ECO:0000259" key="1">
    <source>
        <dbReference type="Pfam" id="PF02557"/>
    </source>
</evidence>
<keyword evidence="2" id="KW-0645">Protease</keyword>
<dbReference type="InterPro" id="IPR052179">
    <property type="entry name" value="DD-CPase-like"/>
</dbReference>
<dbReference type="InterPro" id="IPR003709">
    <property type="entry name" value="VanY-like_core_dom"/>
</dbReference>
<accession>A0A6J7WW44</accession>
<dbReference type="PANTHER" id="PTHR34385:SF1">
    <property type="entry name" value="PEPTIDOGLYCAN L-ALANYL-D-GLUTAMATE ENDOPEPTIDASE CWLK"/>
    <property type="match status" value="1"/>
</dbReference>
<proteinExistence type="predicted"/>